<dbReference type="Gene3D" id="3.40.50.2300">
    <property type="match status" value="1"/>
</dbReference>
<dbReference type="OrthoDB" id="9811749at2"/>
<dbReference type="AlphaFoldDB" id="A0A4R3IAB2"/>
<feature type="domain" description="Response regulatory" evidence="3">
    <location>
        <begin position="10"/>
        <end position="127"/>
    </location>
</feature>
<evidence type="ECO:0000256" key="1">
    <source>
        <dbReference type="ARBA" id="ARBA00022801"/>
    </source>
</evidence>
<gene>
    <name evidence="4" type="ORF">BCF53_10380</name>
</gene>
<dbReference type="GO" id="GO:0016791">
    <property type="term" value="F:phosphatase activity"/>
    <property type="evidence" value="ECO:0007669"/>
    <property type="project" value="TreeGrafter"/>
</dbReference>
<evidence type="ECO:0000256" key="2">
    <source>
        <dbReference type="PROSITE-ProRule" id="PRU00169"/>
    </source>
</evidence>
<dbReference type="InterPro" id="IPR003594">
    <property type="entry name" value="HATPase_dom"/>
</dbReference>
<keyword evidence="4" id="KW-0808">Transferase</keyword>
<dbReference type="CDD" id="cd16936">
    <property type="entry name" value="HATPase_RsbW-like"/>
    <property type="match status" value="1"/>
</dbReference>
<sequence length="564" mass="62495">MAGNEFNSLRILIADDNESDRIILKGIVTKEGHEVVQAKDGEEALKQYRDTRPDLILLDVIMPGLNGIEVAKEVRRTSLADEYVPIIFLTSLVDPKALAECLESGGDDFLSKPYSRTILKAKIKAFGRMRNMQEKLRDHNRQMLIEQQVAKTIFDNVAHAGCLGMSNISYSLSPLSVFNGDTVLAERKPDGGMHLFLGDFTGHGLPAAIGAMPLAEIFYGMTAKGFSTEEVLREMNSKLNDILPTGVFCCGCFIAMDFYENIATIWVGGLPDVVCFRAEERSIDILPSENLPLGILSAEQFSPKFTELRMSAEDELFVWSDGIIEARNSENEFFGEDRLFECFTHEVQGSMFQRILNSVEEFVGQAGAEDDITLLSVKMADIDEIGLPDFNSKRGSLGGPLDWSFSYTLRHLSLKEFNPLPVVLSIITEVEGLRSLSGQLYTLIAELYSNALEHGVLNLSSSLKASPEGFEKYYLERESRLDSMTDGSVTIHVHHEPLGTGGRLTLTIDDSGKGFDHKKVTEAARSDADYCGRGIPLVKGISKDIHYNESGNSVTAYLEWPQEK</sequence>
<reference evidence="4 5" key="1">
    <citation type="submission" date="2019-03" db="EMBL/GenBank/DDBJ databases">
        <title>Genomic Encyclopedia of Archaeal and Bacterial Type Strains, Phase II (KMG-II): from individual species to whole genera.</title>
        <authorList>
            <person name="Goeker M."/>
        </authorList>
    </citation>
    <scope>NUCLEOTIDE SEQUENCE [LARGE SCALE GENOMIC DNA]</scope>
    <source>
        <strain evidence="4 5">DSM 15388</strain>
    </source>
</reference>
<accession>A0A4R3IAB2</accession>
<dbReference type="SMART" id="SM00448">
    <property type="entry name" value="REC"/>
    <property type="match status" value="1"/>
</dbReference>
<evidence type="ECO:0000259" key="3">
    <source>
        <dbReference type="PROSITE" id="PS50110"/>
    </source>
</evidence>
<dbReference type="InterPro" id="IPR001789">
    <property type="entry name" value="Sig_transdc_resp-reg_receiver"/>
</dbReference>
<dbReference type="PANTHER" id="PTHR43156:SF2">
    <property type="entry name" value="STAGE II SPORULATION PROTEIN E"/>
    <property type="match status" value="1"/>
</dbReference>
<dbReference type="SMART" id="SM00331">
    <property type="entry name" value="PP2C_SIG"/>
    <property type="match status" value="1"/>
</dbReference>
<dbReference type="Gene3D" id="3.30.565.10">
    <property type="entry name" value="Histidine kinase-like ATPase, C-terminal domain"/>
    <property type="match status" value="1"/>
</dbReference>
<keyword evidence="2" id="KW-0597">Phosphoprotein</keyword>
<dbReference type="SUPFAM" id="SSF52172">
    <property type="entry name" value="CheY-like"/>
    <property type="match status" value="1"/>
</dbReference>
<protein>
    <submittedName>
        <fullName evidence="4">Histidine kinase-like protein</fullName>
    </submittedName>
</protein>
<dbReference type="EMBL" id="SLZR01000003">
    <property type="protein sequence ID" value="TCS42419.1"/>
    <property type="molecule type" value="Genomic_DNA"/>
</dbReference>
<keyword evidence="4" id="KW-0418">Kinase</keyword>
<dbReference type="Gene3D" id="3.60.40.10">
    <property type="entry name" value="PPM-type phosphatase domain"/>
    <property type="match status" value="1"/>
</dbReference>
<dbReference type="InterPro" id="IPR011006">
    <property type="entry name" value="CheY-like_superfamily"/>
</dbReference>
<dbReference type="InterPro" id="IPR001932">
    <property type="entry name" value="PPM-type_phosphatase-like_dom"/>
</dbReference>
<keyword evidence="5" id="KW-1185">Reference proteome</keyword>
<dbReference type="InterPro" id="IPR036457">
    <property type="entry name" value="PPM-type-like_dom_sf"/>
</dbReference>
<dbReference type="Proteomes" id="UP000295793">
    <property type="component" value="Unassembled WGS sequence"/>
</dbReference>
<comment type="caution">
    <text evidence="4">The sequence shown here is derived from an EMBL/GenBank/DDBJ whole genome shotgun (WGS) entry which is preliminary data.</text>
</comment>
<dbReference type="InterPro" id="IPR052016">
    <property type="entry name" value="Bact_Sigma-Reg"/>
</dbReference>
<keyword evidence="1" id="KW-0378">Hydrolase</keyword>
<dbReference type="GO" id="GO:0016301">
    <property type="term" value="F:kinase activity"/>
    <property type="evidence" value="ECO:0007669"/>
    <property type="project" value="UniProtKB-KW"/>
</dbReference>
<dbReference type="PROSITE" id="PS50110">
    <property type="entry name" value="RESPONSE_REGULATORY"/>
    <property type="match status" value="1"/>
</dbReference>
<dbReference type="Pfam" id="PF00072">
    <property type="entry name" value="Response_reg"/>
    <property type="match status" value="1"/>
</dbReference>
<dbReference type="SUPFAM" id="SSF55874">
    <property type="entry name" value="ATPase domain of HSP90 chaperone/DNA topoisomerase II/histidine kinase"/>
    <property type="match status" value="1"/>
</dbReference>
<dbReference type="Pfam" id="PF13581">
    <property type="entry name" value="HATPase_c_2"/>
    <property type="match status" value="1"/>
</dbReference>
<organism evidence="4 5">
    <name type="scientific">Reinekea marinisedimentorum</name>
    <dbReference type="NCBI Taxonomy" id="230495"/>
    <lineage>
        <taxon>Bacteria</taxon>
        <taxon>Pseudomonadati</taxon>
        <taxon>Pseudomonadota</taxon>
        <taxon>Gammaproteobacteria</taxon>
        <taxon>Oceanospirillales</taxon>
        <taxon>Saccharospirillaceae</taxon>
        <taxon>Reinekea</taxon>
    </lineage>
</organism>
<evidence type="ECO:0000313" key="4">
    <source>
        <dbReference type="EMBL" id="TCS42419.1"/>
    </source>
</evidence>
<dbReference type="PANTHER" id="PTHR43156">
    <property type="entry name" value="STAGE II SPORULATION PROTEIN E-RELATED"/>
    <property type="match status" value="1"/>
</dbReference>
<dbReference type="InterPro" id="IPR036890">
    <property type="entry name" value="HATPase_C_sf"/>
</dbReference>
<dbReference type="GO" id="GO:0000160">
    <property type="term" value="P:phosphorelay signal transduction system"/>
    <property type="evidence" value="ECO:0007669"/>
    <property type="project" value="InterPro"/>
</dbReference>
<dbReference type="Pfam" id="PF07228">
    <property type="entry name" value="SpoIIE"/>
    <property type="match status" value="1"/>
</dbReference>
<dbReference type="RefSeq" id="WP_132700341.1">
    <property type="nucleotide sequence ID" value="NZ_SLZR01000003.1"/>
</dbReference>
<proteinExistence type="predicted"/>
<name>A0A4R3IAB2_9GAMM</name>
<feature type="modified residue" description="4-aspartylphosphate" evidence="2">
    <location>
        <position position="59"/>
    </location>
</feature>
<evidence type="ECO:0000313" key="5">
    <source>
        <dbReference type="Proteomes" id="UP000295793"/>
    </source>
</evidence>